<keyword evidence="4" id="KW-1185">Reference proteome</keyword>
<evidence type="ECO:0000313" key="3">
    <source>
        <dbReference type="EMBL" id="BCR90563.1"/>
    </source>
</evidence>
<gene>
    <name evidence="3" type="ORF">ACHE_60449S</name>
</gene>
<keyword evidence="1" id="KW-0472">Membrane</keyword>
<feature type="transmembrane region" description="Helical" evidence="1">
    <location>
        <begin position="21"/>
        <end position="42"/>
    </location>
</feature>
<dbReference type="EMBL" id="AP024421">
    <property type="protein sequence ID" value="BCR90563.1"/>
    <property type="molecule type" value="Genomic_DNA"/>
</dbReference>
<evidence type="ECO:0000256" key="1">
    <source>
        <dbReference type="SAM" id="Phobius"/>
    </source>
</evidence>
<dbReference type="InterPro" id="IPR051091">
    <property type="entry name" value="O-Glucosyltr/Glycosyltrsf_90"/>
</dbReference>
<evidence type="ECO:0000313" key="4">
    <source>
        <dbReference type="Proteomes" id="UP000637239"/>
    </source>
</evidence>
<dbReference type="PANTHER" id="PTHR12203:SF107">
    <property type="entry name" value="GLYCOSYL TRANSFERASE CAP10 DOMAIN-CONTAINING PROTEIN"/>
    <property type="match status" value="1"/>
</dbReference>
<dbReference type="Pfam" id="PF05686">
    <property type="entry name" value="Glyco_transf_90"/>
    <property type="match status" value="1"/>
</dbReference>
<name>A0A7R7VUR8_ASPCH</name>
<dbReference type="GeneID" id="66984921"/>
<dbReference type="RefSeq" id="XP_043139085.1">
    <property type="nucleotide sequence ID" value="XM_043281624.1"/>
</dbReference>
<organism evidence="3 4">
    <name type="scientific">Aspergillus chevalieri</name>
    <name type="common">Eurotium chevalieri</name>
    <dbReference type="NCBI Taxonomy" id="182096"/>
    <lineage>
        <taxon>Eukaryota</taxon>
        <taxon>Fungi</taxon>
        <taxon>Dikarya</taxon>
        <taxon>Ascomycota</taxon>
        <taxon>Pezizomycotina</taxon>
        <taxon>Eurotiomycetes</taxon>
        <taxon>Eurotiomycetidae</taxon>
        <taxon>Eurotiales</taxon>
        <taxon>Aspergillaceae</taxon>
        <taxon>Aspergillus</taxon>
        <taxon>Aspergillus subgen. Aspergillus</taxon>
    </lineage>
</organism>
<evidence type="ECO:0000259" key="2">
    <source>
        <dbReference type="SMART" id="SM00672"/>
    </source>
</evidence>
<dbReference type="InterPro" id="IPR006598">
    <property type="entry name" value="CAP10"/>
</dbReference>
<protein>
    <recommendedName>
        <fullName evidence="2">Glycosyl transferase CAP10 domain-containing protein</fullName>
    </recommendedName>
</protein>
<reference evidence="3" key="1">
    <citation type="submission" date="2021-01" db="EMBL/GenBank/DDBJ databases">
        <authorList>
            <consortium name="Aspergillus chevalieri M1 genome sequencing consortium"/>
            <person name="Kazuki M."/>
            <person name="Futagami T."/>
        </authorList>
    </citation>
    <scope>NUCLEOTIDE SEQUENCE</scope>
    <source>
        <strain evidence="3">M1</strain>
    </source>
</reference>
<proteinExistence type="predicted"/>
<keyword evidence="1" id="KW-1133">Transmembrane helix</keyword>
<sequence length="480" mass="55740">MKRYRLFDLGHPTRHSWSLQRMLWTSTMCFWGIVMFTMWFGMNSDRDNVHPLITQMIPAGHCTCQTSTTFQCADCLTCLASSAPSPAENEHQQHQQQSALSRWRFEYGRDDRNMGLGREQCHSAFPGLFQDVVRAGDYWRAQGGITKEDLDAVSLEPGMARAIIQHGELYIVAARAKNDDHRRKILAALSSMYRALTASPERATETIEFIFSVEDRVDDVYGGSHPIWVLARKASEQSAWLMPDFGFWAWEHWRQHIGPYSQAVDRVRDMESQLGFEDKEKKLVWRGKLSFAPKLRRALLDTARNETWSDVKALDWSSKENCMSLEDHCRYKFIAHVEGRSYSASLKYRQACRSVVLAHKLQFIQHYHYLLVSSGPQQNYVEVERDFSDLPSKMNQLLQNPRAAERIADNNVRTFRERYLTPAAEACYWRALWDEYKQVSNATDSLSRMGKPAVERGLRFESFSLLESSEMMNYYHVHQL</sequence>
<dbReference type="KEGG" id="ache:ACHE_60449S"/>
<feature type="domain" description="Glycosyl transferase CAP10" evidence="2">
    <location>
        <begin position="203"/>
        <end position="437"/>
    </location>
</feature>
<accession>A0A7R7VUR8</accession>
<dbReference type="AlphaFoldDB" id="A0A7R7VUR8"/>
<dbReference type="SMART" id="SM00672">
    <property type="entry name" value="CAP10"/>
    <property type="match status" value="1"/>
</dbReference>
<dbReference type="Proteomes" id="UP000637239">
    <property type="component" value="Chromosome 6"/>
</dbReference>
<reference evidence="3" key="2">
    <citation type="submission" date="2021-02" db="EMBL/GenBank/DDBJ databases">
        <title>Aspergillus chevalieri M1 genome sequence.</title>
        <authorList>
            <person name="Kadooka C."/>
            <person name="Mori K."/>
            <person name="Futagami T."/>
        </authorList>
    </citation>
    <scope>NUCLEOTIDE SEQUENCE</scope>
    <source>
        <strain evidence="3">M1</strain>
    </source>
</reference>
<keyword evidence="1" id="KW-0812">Transmembrane</keyword>
<dbReference type="PANTHER" id="PTHR12203">
    <property type="entry name" value="KDEL LYS-ASP-GLU-LEU CONTAINING - RELATED"/>
    <property type="match status" value="1"/>
</dbReference>